<reference evidence="1 2" key="1">
    <citation type="submission" date="2015-05" db="EMBL/GenBank/DDBJ databases">
        <title>Whole genome sequence and identification of bacterial endophytes from Costus igneus.</title>
        <authorList>
            <person name="Lee Y.P."/>
            <person name="Gan H.M."/>
            <person name="Eng W."/>
            <person name="Wheatley M.S."/>
            <person name="Caraballo A."/>
            <person name="Polter S."/>
            <person name="Savka M.A."/>
            <person name="Hudson A.O."/>
        </authorList>
    </citation>
    <scope>NUCLEOTIDE SEQUENCE [LARGE SCALE GENOMIC DNA]</scope>
    <source>
        <strain evidence="1 2">RIT375</strain>
    </source>
</reference>
<evidence type="ECO:0000313" key="2">
    <source>
        <dbReference type="Proteomes" id="UP000035904"/>
    </source>
</evidence>
<dbReference type="RefSeq" id="WP_001996050.1">
    <property type="nucleotide sequence ID" value="NZ_JBCNIA010000063.1"/>
</dbReference>
<dbReference type="AlphaFoldDB" id="A0A0J1HXF5"/>
<organism evidence="1 2">
    <name type="scientific">Bacillus anthracis</name>
    <name type="common">anthrax bacterium</name>
    <dbReference type="NCBI Taxonomy" id="1392"/>
    <lineage>
        <taxon>Bacteria</taxon>
        <taxon>Bacillati</taxon>
        <taxon>Bacillota</taxon>
        <taxon>Bacilli</taxon>
        <taxon>Bacillales</taxon>
        <taxon>Bacillaceae</taxon>
        <taxon>Bacillus</taxon>
        <taxon>Bacillus cereus group</taxon>
    </lineage>
</organism>
<gene>
    <name evidence="1" type="ORF">ABW01_13390</name>
</gene>
<protein>
    <submittedName>
        <fullName evidence="1">Uncharacterized protein</fullName>
    </submittedName>
</protein>
<comment type="caution">
    <text evidence="1">The sequence shown here is derived from an EMBL/GenBank/DDBJ whole genome shotgun (WGS) entry which is preliminary data.</text>
</comment>
<name>A0A0J1HXF5_BACAN</name>
<accession>A0A0J1HXF5</accession>
<dbReference type="EMBL" id="LDPG01000007">
    <property type="protein sequence ID" value="KLV18368.1"/>
    <property type="molecule type" value="Genomic_DNA"/>
</dbReference>
<dbReference type="PATRIC" id="fig|1392.242.peg.5707"/>
<evidence type="ECO:0000313" key="1">
    <source>
        <dbReference type="EMBL" id="KLV18368.1"/>
    </source>
</evidence>
<sequence>MCKKNISKLEEKLAKNNKVVGLRLTVNAEQKQFAYVFVKTRYAANRFTIHIQDRRHVAKSISILDCILDVQDELIDLLGVREFAYKFLNESKWILYGKNGEIREFIFGDQDAICQIYAEGLDDEFLELSLERKGKLNKELGLKDEQYYDLFAAI</sequence>
<proteinExistence type="predicted"/>
<dbReference type="Proteomes" id="UP000035904">
    <property type="component" value="Unassembled WGS sequence"/>
</dbReference>